<reference evidence="2" key="1">
    <citation type="submission" date="2022-05" db="EMBL/GenBank/DDBJ databases">
        <title>The Musa troglodytarum L. genome provides insights into the mechanism of non-climacteric behaviour and enrichment of carotenoids.</title>
        <authorList>
            <person name="Wang J."/>
        </authorList>
    </citation>
    <scope>NUCLEOTIDE SEQUENCE</scope>
    <source>
        <tissue evidence="2">Leaf</tissue>
    </source>
</reference>
<dbReference type="EMBL" id="CP097504">
    <property type="protein sequence ID" value="URD89537.1"/>
    <property type="molecule type" value="Genomic_DNA"/>
</dbReference>
<name>A0A9E7JPY1_9LILI</name>
<gene>
    <name evidence="2" type="ORF">MUK42_32880</name>
</gene>
<accession>A0A9E7JPY1</accession>
<organism evidence="2 3">
    <name type="scientific">Musa troglodytarum</name>
    <name type="common">fe'i banana</name>
    <dbReference type="NCBI Taxonomy" id="320322"/>
    <lineage>
        <taxon>Eukaryota</taxon>
        <taxon>Viridiplantae</taxon>
        <taxon>Streptophyta</taxon>
        <taxon>Embryophyta</taxon>
        <taxon>Tracheophyta</taxon>
        <taxon>Spermatophyta</taxon>
        <taxon>Magnoliopsida</taxon>
        <taxon>Liliopsida</taxon>
        <taxon>Zingiberales</taxon>
        <taxon>Musaceae</taxon>
        <taxon>Musa</taxon>
    </lineage>
</organism>
<dbReference type="AlphaFoldDB" id="A0A9E7JPY1"/>
<sequence length="137" mass="14970">MPWTTQVSSGKGDGVKVGTTGRVGTLMTQEMECVKQASRCSSHHSPRKQRAEAVSVSCDAVPRKAFKWRKPPSKHGSSNGVAQRRRRCGPHVPMLRGDDGLVDGDVMSDEVGKKGGVCRLEVIDLKCRLSKFGFFKL</sequence>
<proteinExistence type="predicted"/>
<dbReference type="PANTHER" id="PTHR36405:SF1">
    <property type="entry name" value="OS07G0520600 PROTEIN"/>
    <property type="match status" value="1"/>
</dbReference>
<feature type="region of interest" description="Disordered" evidence="1">
    <location>
        <begin position="68"/>
        <end position="103"/>
    </location>
</feature>
<evidence type="ECO:0000313" key="3">
    <source>
        <dbReference type="Proteomes" id="UP001055439"/>
    </source>
</evidence>
<dbReference type="OrthoDB" id="774795at2759"/>
<evidence type="ECO:0000313" key="2">
    <source>
        <dbReference type="EMBL" id="URD89537.1"/>
    </source>
</evidence>
<keyword evidence="3" id="KW-1185">Reference proteome</keyword>
<feature type="region of interest" description="Disordered" evidence="1">
    <location>
        <begin position="1"/>
        <end position="20"/>
    </location>
</feature>
<dbReference type="PANTHER" id="PTHR36405">
    <property type="entry name" value="BNAA10G09140D PROTEIN"/>
    <property type="match status" value="1"/>
</dbReference>
<dbReference type="Proteomes" id="UP001055439">
    <property type="component" value="Chromosome 2"/>
</dbReference>
<evidence type="ECO:0000256" key="1">
    <source>
        <dbReference type="SAM" id="MobiDB-lite"/>
    </source>
</evidence>
<protein>
    <submittedName>
        <fullName evidence="2">Uncharacterized protein</fullName>
    </submittedName>
</protein>